<reference evidence="2 3" key="1">
    <citation type="submission" date="2020-01" db="EMBL/GenBank/DDBJ databases">
        <title>The possibility of degradation of plastic by Microbulbifer hydrolyticus IRE-31.</title>
        <authorList>
            <person name="Liu L."/>
        </authorList>
    </citation>
    <scope>NUCLEOTIDE SEQUENCE [LARGE SCALE GENOMIC DNA]</scope>
    <source>
        <strain evidence="2 3">IRE-31</strain>
    </source>
</reference>
<dbReference type="Proteomes" id="UP000563601">
    <property type="component" value="Unassembled WGS sequence"/>
</dbReference>
<reference evidence="1 4" key="2">
    <citation type="submission" date="2020-08" db="EMBL/GenBank/DDBJ databases">
        <title>Genomic Encyclopedia of Type Strains, Phase IV (KMG-IV): sequencing the most valuable type-strain genomes for metagenomic binning, comparative biology and taxonomic classification.</title>
        <authorList>
            <person name="Goeker M."/>
        </authorList>
    </citation>
    <scope>NUCLEOTIDE SEQUENCE [LARGE SCALE GENOMIC DNA]</scope>
    <source>
        <strain evidence="1 4">DSM 11525</strain>
    </source>
</reference>
<dbReference type="SUPFAM" id="SSF158668">
    <property type="entry name" value="MtlR-like"/>
    <property type="match status" value="1"/>
</dbReference>
<evidence type="ECO:0000313" key="3">
    <source>
        <dbReference type="Proteomes" id="UP000464675"/>
    </source>
</evidence>
<sequence length="261" mass="29709">MQSINQDQEILEKEFEGDSDRAAAIVGASYLDELLKELLIQFMVDDSSQNNKALFSGTGPISSFSARINLAYRFGAISKFEKKTLHGIRGIRNEFAHKLSGASFQEESIRQRSINLSIPRELLMPKHIPIPGTLDEKVPLPKIIKASEDDPRAIYQEAVIHIAQLLRSRQIYCSLNKVQECEDYKSATEPAQQVAEKFKNLMERHKALVQKLQDKDPSILDKDPSILEDLKKDIEFNDVMLRTHKFIVEQSKKAHEQGNYA</sequence>
<dbReference type="InterPro" id="IPR007761">
    <property type="entry name" value="MtlR-like"/>
</dbReference>
<evidence type="ECO:0000313" key="1">
    <source>
        <dbReference type="EMBL" id="MBB5213307.1"/>
    </source>
</evidence>
<dbReference type="GO" id="GO:0045892">
    <property type="term" value="P:negative regulation of DNA-templated transcription"/>
    <property type="evidence" value="ECO:0007669"/>
    <property type="project" value="TreeGrafter"/>
</dbReference>
<keyword evidence="3" id="KW-1185">Reference proteome</keyword>
<dbReference type="Gene3D" id="1.20.120.330">
    <property type="entry name" value="Nucleotidyltransferases domain 2"/>
    <property type="match status" value="1"/>
</dbReference>
<dbReference type="PANTHER" id="PTHR37941">
    <property type="entry name" value="FUMARASE E-RELATED"/>
    <property type="match status" value="1"/>
</dbReference>
<dbReference type="Proteomes" id="UP000464675">
    <property type="component" value="Chromosome"/>
</dbReference>
<dbReference type="EMBL" id="JACHHR010000010">
    <property type="protein sequence ID" value="MBB5213307.1"/>
    <property type="molecule type" value="Genomic_DNA"/>
</dbReference>
<dbReference type="OrthoDB" id="9814134at2"/>
<dbReference type="AlphaFoldDB" id="A0A6P1TA25"/>
<accession>A0A6P1TA25</accession>
<keyword evidence="1" id="KW-0238">DNA-binding</keyword>
<dbReference type="RefSeq" id="WP_161857936.1">
    <property type="nucleotide sequence ID" value="NZ_CP047491.1"/>
</dbReference>
<dbReference type="EMBL" id="CP047491">
    <property type="protein sequence ID" value="QHQ38605.1"/>
    <property type="molecule type" value="Genomic_DNA"/>
</dbReference>
<name>A0A6P1TA25_9GAMM</name>
<evidence type="ECO:0000313" key="2">
    <source>
        <dbReference type="EMBL" id="QHQ38605.1"/>
    </source>
</evidence>
<proteinExistence type="predicted"/>
<dbReference type="GO" id="GO:0003677">
    <property type="term" value="F:DNA binding"/>
    <property type="evidence" value="ECO:0007669"/>
    <property type="project" value="UniProtKB-KW"/>
</dbReference>
<gene>
    <name evidence="2" type="ORF">GTQ55_06125</name>
    <name evidence="1" type="ORF">HNQ53_003559</name>
</gene>
<dbReference type="InterPro" id="IPR038026">
    <property type="entry name" value="MtlR-like_sf"/>
</dbReference>
<dbReference type="PANTHER" id="PTHR37941:SF1">
    <property type="entry name" value="FUMARASE E-RELATED"/>
    <property type="match status" value="1"/>
</dbReference>
<organism evidence="1 4">
    <name type="scientific">Microbulbifer hydrolyticus</name>
    <dbReference type="NCBI Taxonomy" id="48074"/>
    <lineage>
        <taxon>Bacteria</taxon>
        <taxon>Pseudomonadati</taxon>
        <taxon>Pseudomonadota</taxon>
        <taxon>Gammaproteobacteria</taxon>
        <taxon>Cellvibrionales</taxon>
        <taxon>Microbulbiferaceae</taxon>
        <taxon>Microbulbifer</taxon>
    </lineage>
</organism>
<protein>
    <submittedName>
        <fullName evidence="1">DNA-binding MltR family transcriptional regulator/DNA-binding transcriptional MerR regulator</fullName>
    </submittedName>
</protein>
<evidence type="ECO:0000313" key="4">
    <source>
        <dbReference type="Proteomes" id="UP000563601"/>
    </source>
</evidence>